<dbReference type="Pfam" id="PF13207">
    <property type="entry name" value="AAA_17"/>
    <property type="match status" value="1"/>
</dbReference>
<keyword evidence="2" id="KW-1185">Reference proteome</keyword>
<dbReference type="InterPro" id="IPR027417">
    <property type="entry name" value="P-loop_NTPase"/>
</dbReference>
<proteinExistence type="predicted"/>
<dbReference type="AlphaFoldDB" id="A0A3A6Q7H0"/>
<dbReference type="OrthoDB" id="26198at2157"/>
<keyword evidence="1" id="KW-0808">Transferase</keyword>
<reference evidence="1 2" key="1">
    <citation type="submission" date="2018-06" db="EMBL/GenBank/DDBJ databases">
        <title>Halonotius sp. F13-13 a new haloarchaeeon isolated from a solar saltern from Isla Cristina, Huelva, Spain.</title>
        <authorList>
            <person name="Duran-Viseras A."/>
            <person name="Sanchez-Porro C."/>
            <person name="Ventosa A."/>
        </authorList>
    </citation>
    <scope>NUCLEOTIDE SEQUENCE [LARGE SCALE GENOMIC DNA]</scope>
    <source>
        <strain evidence="1 2">CECT 7525</strain>
    </source>
</reference>
<dbReference type="Proteomes" id="UP000281564">
    <property type="component" value="Unassembled WGS sequence"/>
</dbReference>
<comment type="caution">
    <text evidence="1">The sequence shown here is derived from an EMBL/GenBank/DDBJ whole genome shotgun (WGS) entry which is preliminary data.</text>
</comment>
<dbReference type="RefSeq" id="WP_120083622.1">
    <property type="nucleotide sequence ID" value="NZ_QMDW01000004.1"/>
</dbReference>
<dbReference type="EMBL" id="QMDW01000004">
    <property type="protein sequence ID" value="RJX50814.1"/>
    <property type="molecule type" value="Genomic_DNA"/>
</dbReference>
<accession>A0A3A6Q7H0</accession>
<sequence>MSVTIVAGVTGVGLTSVCQAVRGTLDDSYTLLNFGDVMLEQAATSGITTDRAELATLSQTQTRRLQRRAGEFVADEATQTNVLLSTHLAVETETGYIQGLPEEVLHDLSPTTFILVEAAPETIRSRRSEGDTVDVDSTRKIAFEQQLNRSAALQYAREQNAPVEFLENEGSIADAAERMADTL</sequence>
<organism evidence="1 2">
    <name type="scientific">Halonotius pteroides</name>
    <dbReference type="NCBI Taxonomy" id="268735"/>
    <lineage>
        <taxon>Archaea</taxon>
        <taxon>Methanobacteriati</taxon>
        <taxon>Methanobacteriota</taxon>
        <taxon>Stenosarchaea group</taxon>
        <taxon>Halobacteria</taxon>
        <taxon>Halobacteriales</taxon>
        <taxon>Haloferacaceae</taxon>
        <taxon>Halonotius</taxon>
    </lineage>
</organism>
<dbReference type="NCBIfam" id="NF003122">
    <property type="entry name" value="PRK04040.1"/>
    <property type="match status" value="1"/>
</dbReference>
<dbReference type="SUPFAM" id="SSF52540">
    <property type="entry name" value="P-loop containing nucleoside triphosphate hydrolases"/>
    <property type="match status" value="1"/>
</dbReference>
<keyword evidence="1" id="KW-0418">Kinase</keyword>
<dbReference type="EC" id="2.7.4.3" evidence="1"/>
<dbReference type="Gene3D" id="3.40.50.300">
    <property type="entry name" value="P-loop containing nucleotide triphosphate hydrolases"/>
    <property type="match status" value="1"/>
</dbReference>
<evidence type="ECO:0000313" key="1">
    <source>
        <dbReference type="EMBL" id="RJX50814.1"/>
    </source>
</evidence>
<gene>
    <name evidence="1" type="ORF">DP106_04250</name>
</gene>
<evidence type="ECO:0000313" key="2">
    <source>
        <dbReference type="Proteomes" id="UP000281564"/>
    </source>
</evidence>
<protein>
    <submittedName>
        <fullName evidence="1">Adenylate kinase</fullName>
        <ecNumber evidence="1">2.7.4.3</ecNumber>
    </submittedName>
</protein>
<dbReference type="GO" id="GO:0004017">
    <property type="term" value="F:AMP kinase activity"/>
    <property type="evidence" value="ECO:0007669"/>
    <property type="project" value="UniProtKB-EC"/>
</dbReference>
<name>A0A3A6Q7H0_9EURY</name>